<organism evidence="1">
    <name type="scientific">Anopheles darlingi</name>
    <name type="common">Mosquito</name>
    <dbReference type="NCBI Taxonomy" id="43151"/>
    <lineage>
        <taxon>Eukaryota</taxon>
        <taxon>Metazoa</taxon>
        <taxon>Ecdysozoa</taxon>
        <taxon>Arthropoda</taxon>
        <taxon>Hexapoda</taxon>
        <taxon>Insecta</taxon>
        <taxon>Pterygota</taxon>
        <taxon>Neoptera</taxon>
        <taxon>Endopterygota</taxon>
        <taxon>Diptera</taxon>
        <taxon>Nematocera</taxon>
        <taxon>Culicoidea</taxon>
        <taxon>Culicidae</taxon>
        <taxon>Anophelinae</taxon>
        <taxon>Anopheles</taxon>
    </lineage>
</organism>
<reference evidence="1" key="1">
    <citation type="submission" date="2018-01" db="EMBL/GenBank/DDBJ databases">
        <title>An insight into the sialome of Amazonian anophelines.</title>
        <authorList>
            <person name="Ribeiro J.M."/>
            <person name="Scarpassa V."/>
            <person name="Calvo E."/>
        </authorList>
    </citation>
    <scope>NUCLEOTIDE SEQUENCE</scope>
</reference>
<sequence length="74" mass="7828">MGLTLCFLPFFFGGGGRSIIRFGGFANISSARRTPSVHASRPCPCACSPSARANNISHASSDGFRFENTCCCCC</sequence>
<dbReference type="AlphaFoldDB" id="A0A2M4D105"/>
<proteinExistence type="predicted"/>
<name>A0A2M4D105_ANODA</name>
<dbReference type="EMBL" id="GGFL01007086">
    <property type="protein sequence ID" value="MBW71264.1"/>
    <property type="molecule type" value="Transcribed_RNA"/>
</dbReference>
<evidence type="ECO:0000313" key="1">
    <source>
        <dbReference type="EMBL" id="MBW71264.1"/>
    </source>
</evidence>
<accession>A0A2M4D105</accession>
<protein>
    <submittedName>
        <fullName evidence="1">Putative secreted protein</fullName>
    </submittedName>
</protein>